<dbReference type="Proteomes" id="UP000244911">
    <property type="component" value="Unassembled WGS sequence"/>
</dbReference>
<evidence type="ECO:0000313" key="10">
    <source>
        <dbReference type="EMBL" id="SPF76793.1"/>
    </source>
</evidence>
<dbReference type="GO" id="GO:0044874">
    <property type="term" value="P:lipoprotein localization to outer membrane"/>
    <property type="evidence" value="ECO:0007669"/>
    <property type="project" value="TreeGrafter"/>
</dbReference>
<gene>
    <name evidence="10" type="ORF">ALP8811_01807</name>
</gene>
<dbReference type="InterPro" id="IPR003838">
    <property type="entry name" value="ABC3_permease_C"/>
</dbReference>
<feature type="transmembrane region" description="Helical" evidence="7">
    <location>
        <begin position="660"/>
        <end position="681"/>
    </location>
</feature>
<keyword evidence="5 7" id="KW-1133">Transmembrane helix</keyword>
<keyword evidence="4 7" id="KW-0812">Transmembrane</keyword>
<organism evidence="10 11">
    <name type="scientific">Aliiroseovarius pelagivivens</name>
    <dbReference type="NCBI Taxonomy" id="1639690"/>
    <lineage>
        <taxon>Bacteria</taxon>
        <taxon>Pseudomonadati</taxon>
        <taxon>Pseudomonadota</taxon>
        <taxon>Alphaproteobacteria</taxon>
        <taxon>Rhodobacterales</taxon>
        <taxon>Paracoccaceae</taxon>
        <taxon>Aliiroseovarius</taxon>
    </lineage>
</organism>
<feature type="transmembrane region" description="Helical" evidence="7">
    <location>
        <begin position="273"/>
        <end position="291"/>
    </location>
</feature>
<evidence type="ECO:0000256" key="1">
    <source>
        <dbReference type="ARBA" id="ARBA00004651"/>
    </source>
</evidence>
<proteinExistence type="inferred from homology"/>
<evidence type="ECO:0000259" key="8">
    <source>
        <dbReference type="Pfam" id="PF02687"/>
    </source>
</evidence>
<evidence type="ECO:0000256" key="2">
    <source>
        <dbReference type="ARBA" id="ARBA00005236"/>
    </source>
</evidence>
<evidence type="ECO:0000259" key="9">
    <source>
        <dbReference type="Pfam" id="PF12704"/>
    </source>
</evidence>
<evidence type="ECO:0008006" key="12">
    <source>
        <dbReference type="Google" id="ProtNLM"/>
    </source>
</evidence>
<accession>A0A2R8AL69</accession>
<evidence type="ECO:0000256" key="6">
    <source>
        <dbReference type="ARBA" id="ARBA00023136"/>
    </source>
</evidence>
<comment type="subcellular location">
    <subcellularLocation>
        <location evidence="1">Cell membrane</location>
        <topology evidence="1">Multi-pass membrane protein</topology>
    </subcellularLocation>
</comment>
<evidence type="ECO:0000256" key="5">
    <source>
        <dbReference type="ARBA" id="ARBA00022989"/>
    </source>
</evidence>
<dbReference type="PANTHER" id="PTHR30489">
    <property type="entry name" value="LIPOPROTEIN-RELEASING SYSTEM TRANSMEMBRANE PROTEIN LOLE"/>
    <property type="match status" value="1"/>
</dbReference>
<dbReference type="InterPro" id="IPR051447">
    <property type="entry name" value="Lipoprotein-release_system"/>
</dbReference>
<dbReference type="InterPro" id="IPR025857">
    <property type="entry name" value="MacB_PCD"/>
</dbReference>
<evidence type="ECO:0000256" key="4">
    <source>
        <dbReference type="ARBA" id="ARBA00022692"/>
    </source>
</evidence>
<name>A0A2R8AL69_9RHOB</name>
<feature type="domain" description="ABC3 transporter permease C-terminal" evidence="8">
    <location>
        <begin position="273"/>
        <end position="389"/>
    </location>
</feature>
<reference evidence="10 11" key="1">
    <citation type="submission" date="2018-03" db="EMBL/GenBank/DDBJ databases">
        <authorList>
            <person name="Keele B.F."/>
        </authorList>
    </citation>
    <scope>NUCLEOTIDE SEQUENCE [LARGE SCALE GENOMIC DNA]</scope>
    <source>
        <strain evidence="10 11">CECT 8811</strain>
    </source>
</reference>
<feature type="transmembrane region" description="Helical" evidence="7">
    <location>
        <begin position="751"/>
        <end position="770"/>
    </location>
</feature>
<dbReference type="EMBL" id="OMOI01000001">
    <property type="protein sequence ID" value="SPF76793.1"/>
    <property type="molecule type" value="Genomic_DNA"/>
</dbReference>
<dbReference type="RefSeq" id="WP_245924610.1">
    <property type="nucleotide sequence ID" value="NZ_OMOI01000001.1"/>
</dbReference>
<dbReference type="Pfam" id="PF12704">
    <property type="entry name" value="MacB_PCD"/>
    <property type="match status" value="1"/>
</dbReference>
<comment type="similarity">
    <text evidence="2">Belongs to the ABC-4 integral membrane protein family. LolC/E subfamily.</text>
</comment>
<protein>
    <recommendedName>
        <fullName evidence="12">ABC3 transporter permease protein domain-containing protein</fullName>
    </recommendedName>
</protein>
<dbReference type="PANTHER" id="PTHR30489:SF0">
    <property type="entry name" value="LIPOPROTEIN-RELEASING SYSTEM TRANSMEMBRANE PROTEIN LOLE"/>
    <property type="match status" value="1"/>
</dbReference>
<keyword evidence="6 7" id="KW-0472">Membrane</keyword>
<evidence type="ECO:0000313" key="11">
    <source>
        <dbReference type="Proteomes" id="UP000244911"/>
    </source>
</evidence>
<dbReference type="AlphaFoldDB" id="A0A2R8AL69"/>
<sequence>MTPLHAKLMRDLWRIKAQAAAIMVVIAIGVALQIMMSGFVSSLTLTRDAYYERHQLADVFAPVVRAPNYVESRLADIPGVRTVETRLTSMASAKVATREFSISMQVLSLPLHGRRHLNEVRLTQGRLPYAQRPDEILLLESFATAHNIVPGTRFEVTLNGVRRWYNVVGTAQSPEFIYFAAPGEFIPDDARFGVVWMGRPALAAALDLEGAFNEALVSLLRGVNKAAVLDQIDQVLDPFGAPGSYGLEDFPSDRFLSEEISGLEVTSSTVPPVFMLVAAFLLYIVTSRMITAEREEIGLVRAFGYSKREVASHYLELALFIAVTGAALGCLLGVLLGRAMVPVYTTYYKLPFLLFRLEFASFASGMLLSIAVATLGGVWALRGIFRLTPAEAMRPPTPPDFSHSISFKKGLFARLDQPTRMVLRRLMRQPWRMLGAVIGIASGMALSLAMLIIYDGFDVAIDRTFNVVDRSDATVSFVQNVPMRTIYDLQGMEGITQAEPVRFVPVVFRNGLRTYKGSITGLAPAPVLHRALDKDLRPISLPERGIVLSTPLADVLDVGVGDSLLLEIREGRQLKVTTQVAGIAESLLGAPAYMDLDALGRQIGEPDRFSAAYISMRDGWQSKVYADLKDMPAVAGISLRSESEEAFKKVMDEGAGSARFIMGVMAFAITFGIVYNVARVAQDESARDLASLRVLGFKHSEAAFVLLGELAVVVLLALPLGLWMGTGLSHLIAQGFSTDLYQVPVVFAPKAYGNSISVVVLAAGISGWLVQRKIRSSDITLALKTRE</sequence>
<feature type="domain" description="ABC3 transporter permease C-terminal" evidence="8">
    <location>
        <begin position="661"/>
        <end position="778"/>
    </location>
</feature>
<feature type="domain" description="MacB-like periplasmic core" evidence="9">
    <location>
        <begin position="436"/>
        <end position="621"/>
    </location>
</feature>
<feature type="transmembrane region" description="Helical" evidence="7">
    <location>
        <begin position="702"/>
        <end position="724"/>
    </location>
</feature>
<feature type="transmembrane region" description="Helical" evidence="7">
    <location>
        <begin position="359"/>
        <end position="381"/>
    </location>
</feature>
<keyword evidence="3" id="KW-1003">Cell membrane</keyword>
<feature type="transmembrane region" description="Helical" evidence="7">
    <location>
        <begin position="20"/>
        <end position="40"/>
    </location>
</feature>
<feature type="transmembrane region" description="Helical" evidence="7">
    <location>
        <begin position="433"/>
        <end position="454"/>
    </location>
</feature>
<evidence type="ECO:0000256" key="7">
    <source>
        <dbReference type="SAM" id="Phobius"/>
    </source>
</evidence>
<feature type="transmembrane region" description="Helical" evidence="7">
    <location>
        <begin position="317"/>
        <end position="339"/>
    </location>
</feature>
<evidence type="ECO:0000256" key="3">
    <source>
        <dbReference type="ARBA" id="ARBA00022475"/>
    </source>
</evidence>
<keyword evidence="11" id="KW-1185">Reference proteome</keyword>
<dbReference type="Pfam" id="PF02687">
    <property type="entry name" value="FtsX"/>
    <property type="match status" value="2"/>
</dbReference>
<dbReference type="GO" id="GO:0098797">
    <property type="term" value="C:plasma membrane protein complex"/>
    <property type="evidence" value="ECO:0007669"/>
    <property type="project" value="TreeGrafter"/>
</dbReference>